<name>A0A8C5G364_GOUWI</name>
<reference evidence="1" key="1">
    <citation type="submission" date="2020-06" db="EMBL/GenBank/DDBJ databases">
        <authorList>
            <consortium name="Wellcome Sanger Institute Data Sharing"/>
        </authorList>
    </citation>
    <scope>NUCLEOTIDE SEQUENCE [LARGE SCALE GENOMIC DNA]</scope>
</reference>
<reference evidence="1" key="3">
    <citation type="submission" date="2025-09" db="UniProtKB">
        <authorList>
            <consortium name="Ensembl"/>
        </authorList>
    </citation>
    <scope>IDENTIFICATION</scope>
</reference>
<organism evidence="1 2">
    <name type="scientific">Gouania willdenowi</name>
    <name type="common">Blunt-snouted clingfish</name>
    <name type="synonym">Lepadogaster willdenowi</name>
    <dbReference type="NCBI Taxonomy" id="441366"/>
    <lineage>
        <taxon>Eukaryota</taxon>
        <taxon>Metazoa</taxon>
        <taxon>Chordata</taxon>
        <taxon>Craniata</taxon>
        <taxon>Vertebrata</taxon>
        <taxon>Euteleostomi</taxon>
        <taxon>Actinopterygii</taxon>
        <taxon>Neopterygii</taxon>
        <taxon>Teleostei</taxon>
        <taxon>Neoteleostei</taxon>
        <taxon>Acanthomorphata</taxon>
        <taxon>Ovalentaria</taxon>
        <taxon>Blenniimorphae</taxon>
        <taxon>Blenniiformes</taxon>
        <taxon>Gobiesocoidei</taxon>
        <taxon>Gobiesocidae</taxon>
        <taxon>Gobiesocinae</taxon>
        <taxon>Gouania</taxon>
    </lineage>
</organism>
<dbReference type="AlphaFoldDB" id="A0A8C5G364"/>
<dbReference type="Pfam" id="PF15875">
    <property type="entry name" value="DUF4731"/>
    <property type="match status" value="1"/>
</dbReference>
<dbReference type="Ensembl" id="ENSGWIT00000011999.1">
    <property type="protein sequence ID" value="ENSGWIP00000010783.1"/>
    <property type="gene ID" value="ENSGWIG00000006332.1"/>
</dbReference>
<reference evidence="1" key="2">
    <citation type="submission" date="2025-08" db="UniProtKB">
        <authorList>
            <consortium name="Ensembl"/>
        </authorList>
    </citation>
    <scope>IDENTIFICATION</scope>
</reference>
<dbReference type="Proteomes" id="UP000694680">
    <property type="component" value="Chromosome 7"/>
</dbReference>
<accession>A0A8C5G364</accession>
<protein>
    <submittedName>
        <fullName evidence="1">Uncharacterized protein</fullName>
    </submittedName>
</protein>
<keyword evidence="2" id="KW-1185">Reference proteome</keyword>
<evidence type="ECO:0000313" key="1">
    <source>
        <dbReference type="Ensembl" id="ENSGWIP00000010783.1"/>
    </source>
</evidence>
<dbReference type="InterPro" id="IPR031744">
    <property type="entry name" value="SMIM1"/>
</dbReference>
<sequence>HMDASTSRYEHFNETGSRTSTALSAVMRFCSRVCVSTSGTAGNAARCVAALFSVYVIGYLTGYYIHRCS</sequence>
<evidence type="ECO:0000313" key="2">
    <source>
        <dbReference type="Proteomes" id="UP000694680"/>
    </source>
</evidence>
<proteinExistence type="predicted"/>